<comment type="caution">
    <text evidence="1">The sequence shown here is derived from an EMBL/GenBank/DDBJ whole genome shotgun (WGS) entry which is preliminary data.</text>
</comment>
<proteinExistence type="predicted"/>
<dbReference type="Proteomes" id="UP001208651">
    <property type="component" value="Unassembled WGS sequence"/>
</dbReference>
<evidence type="ECO:0000313" key="1">
    <source>
        <dbReference type="EMBL" id="MCV3290752.1"/>
    </source>
</evidence>
<name>A0AAW5RVA0_AERME</name>
<sequence>MAYRTDHHGASLGGSENRGLIADLRGLYGQFIALPAATATASASAGAAIGSRLQEAAVKELVTDEHAMVKGDLSFFWGNVNIL</sequence>
<evidence type="ECO:0000313" key="2">
    <source>
        <dbReference type="Proteomes" id="UP001208651"/>
    </source>
</evidence>
<organism evidence="1 2">
    <name type="scientific">Aeromonas media</name>
    <dbReference type="NCBI Taxonomy" id="651"/>
    <lineage>
        <taxon>Bacteria</taxon>
        <taxon>Pseudomonadati</taxon>
        <taxon>Pseudomonadota</taxon>
        <taxon>Gammaproteobacteria</taxon>
        <taxon>Aeromonadales</taxon>
        <taxon>Aeromonadaceae</taxon>
        <taxon>Aeromonas</taxon>
    </lineage>
</organism>
<dbReference type="AlphaFoldDB" id="A0AAW5RVA0"/>
<dbReference type="EMBL" id="JAJVCY010000077">
    <property type="protein sequence ID" value="MCV3290752.1"/>
    <property type="molecule type" value="Genomic_DNA"/>
</dbReference>
<gene>
    <name evidence="1" type="ORF">LZT28_21445</name>
</gene>
<accession>A0AAW5RVA0</accession>
<reference evidence="1" key="1">
    <citation type="submission" date="2022-01" db="EMBL/GenBank/DDBJ databases">
        <title>Comparison of Fish pathogen Aeromonas spp.</title>
        <authorList>
            <person name="Dubey S."/>
            <person name="Sorum H."/>
            <person name="Munangandu H.M."/>
        </authorList>
    </citation>
    <scope>NUCLEOTIDE SEQUENCE</scope>
    <source>
        <strain evidence="1">SD/21-15</strain>
    </source>
</reference>
<protein>
    <submittedName>
        <fullName evidence="1">Uncharacterized protein</fullName>
    </submittedName>
</protein>
<dbReference type="RefSeq" id="WP_234677700.1">
    <property type="nucleotide sequence ID" value="NZ_CAWPWH010000001.1"/>
</dbReference>